<sequence length="424" mass="44671">MRVVLATIGSLGDLHPFIAIGRVLRAAGQAVVLAVPEDHVTKVRAAGLEAAAILPSYAAICERLGMREEEVAARVLADSGFVLDEILLPSLPASTAALDAVADGADVLVGSIFALAAEIVAEKRGLPLATIVLQPMTLFSAWQPPAAPRFEAMRHSPRTMLGRSWNRALYAVVRTILRRRHARHIDAVRAQHRLAPRRGAPLLDHGCATRAVLCCWSSALGGLPPDAPQDARLVGFPFFDSESGADAPLAPELDAFLRAGPPPLVFTLGSFAVASAGHFYDEAAAAARRLGMRAVLLTGRPGPPKAEGDCLYLHYAPHSAVFPRAAAVIHHGGVGTTGQALRAGRPQIVVPHFGDQFDNAVRLERAGIGQTIRRERFESRVVAEAIARLLSKQAVRAAASRAAAHIAAEDGAVAAAGHIQALCA</sequence>
<dbReference type="SUPFAM" id="SSF53756">
    <property type="entry name" value="UDP-Glycosyltransferase/glycogen phosphorylase"/>
    <property type="match status" value="1"/>
</dbReference>
<dbReference type="InterPro" id="IPR050426">
    <property type="entry name" value="Glycosyltransferase_28"/>
</dbReference>
<dbReference type="CDD" id="cd03784">
    <property type="entry name" value="GT1_Gtf-like"/>
    <property type="match status" value="1"/>
</dbReference>
<dbReference type="InterPro" id="IPR010610">
    <property type="entry name" value="EryCIII-like_C"/>
</dbReference>
<dbReference type="GO" id="GO:0016758">
    <property type="term" value="F:hexosyltransferase activity"/>
    <property type="evidence" value="ECO:0007669"/>
    <property type="project" value="UniProtKB-ARBA"/>
</dbReference>
<gene>
    <name evidence="2" type="ORF">DD559_09545</name>
</gene>
<name>A0A2U0SDS3_9SPHN</name>
<reference evidence="2 3" key="1">
    <citation type="submission" date="2018-05" db="EMBL/GenBank/DDBJ databases">
        <title>Description of Sphingomonas pokkalii sp nov, isolated from the rhizosphere of saline tolerant pokkali rice and its draft genome analysis.</title>
        <authorList>
            <person name="Menon R."/>
            <person name="Kumari S."/>
            <person name="Rameshkumar N."/>
        </authorList>
    </citation>
    <scope>NUCLEOTIDE SEQUENCE [LARGE SCALE GENOMIC DNA]</scope>
    <source>
        <strain evidence="2 3">L3B27</strain>
    </source>
</reference>
<protein>
    <submittedName>
        <fullName evidence="2">Glycosyltransferase</fullName>
    </submittedName>
</protein>
<evidence type="ECO:0000313" key="3">
    <source>
        <dbReference type="Proteomes" id="UP000245890"/>
    </source>
</evidence>
<dbReference type="EMBL" id="QENQ01000001">
    <property type="protein sequence ID" value="PVX29532.1"/>
    <property type="molecule type" value="Genomic_DNA"/>
</dbReference>
<dbReference type="Pfam" id="PF06722">
    <property type="entry name" value="EryCIII-like_C"/>
    <property type="match status" value="1"/>
</dbReference>
<dbReference type="Proteomes" id="UP000245890">
    <property type="component" value="Unassembled WGS sequence"/>
</dbReference>
<dbReference type="GO" id="GO:0017000">
    <property type="term" value="P:antibiotic biosynthetic process"/>
    <property type="evidence" value="ECO:0007669"/>
    <property type="project" value="UniProtKB-ARBA"/>
</dbReference>
<keyword evidence="2" id="KW-0808">Transferase</keyword>
<organism evidence="2 3">
    <name type="scientific">Sphingomonas pokkalii</name>
    <dbReference type="NCBI Taxonomy" id="2175090"/>
    <lineage>
        <taxon>Bacteria</taxon>
        <taxon>Pseudomonadati</taxon>
        <taxon>Pseudomonadota</taxon>
        <taxon>Alphaproteobacteria</taxon>
        <taxon>Sphingomonadales</taxon>
        <taxon>Sphingomonadaceae</taxon>
        <taxon>Sphingomonas</taxon>
    </lineage>
</organism>
<proteinExistence type="predicted"/>
<evidence type="ECO:0000259" key="1">
    <source>
        <dbReference type="Pfam" id="PF06722"/>
    </source>
</evidence>
<dbReference type="AlphaFoldDB" id="A0A2U0SDS3"/>
<comment type="caution">
    <text evidence="2">The sequence shown here is derived from an EMBL/GenBank/DDBJ whole genome shotgun (WGS) entry which is preliminary data.</text>
</comment>
<dbReference type="OrthoDB" id="139086at2"/>
<evidence type="ECO:0000313" key="2">
    <source>
        <dbReference type="EMBL" id="PVX29532.1"/>
    </source>
</evidence>
<accession>A0A2U0SDS3</accession>
<dbReference type="Gene3D" id="3.40.50.2000">
    <property type="entry name" value="Glycogen Phosphorylase B"/>
    <property type="match status" value="2"/>
</dbReference>
<dbReference type="GO" id="GO:0008194">
    <property type="term" value="F:UDP-glycosyltransferase activity"/>
    <property type="evidence" value="ECO:0007669"/>
    <property type="project" value="InterPro"/>
</dbReference>
<dbReference type="RefSeq" id="WP_116468967.1">
    <property type="nucleotide sequence ID" value="NZ_QENQ01000001.1"/>
</dbReference>
<feature type="domain" description="Erythromycin biosynthesis protein CIII-like C-terminal" evidence="1">
    <location>
        <begin position="315"/>
        <end position="410"/>
    </location>
</feature>
<dbReference type="InterPro" id="IPR002213">
    <property type="entry name" value="UDP_glucos_trans"/>
</dbReference>
<keyword evidence="3" id="KW-1185">Reference proteome</keyword>
<dbReference type="PANTHER" id="PTHR48050">
    <property type="entry name" value="STEROL 3-BETA-GLUCOSYLTRANSFERASE"/>
    <property type="match status" value="1"/>
</dbReference>
<dbReference type="PANTHER" id="PTHR48050:SF13">
    <property type="entry name" value="STEROL 3-BETA-GLUCOSYLTRANSFERASE UGT80A2"/>
    <property type="match status" value="1"/>
</dbReference>